<dbReference type="EMBL" id="MU128915">
    <property type="protein sequence ID" value="KAF9519851.1"/>
    <property type="molecule type" value="Genomic_DNA"/>
</dbReference>
<evidence type="ECO:0000313" key="2">
    <source>
        <dbReference type="Proteomes" id="UP000886523"/>
    </source>
</evidence>
<accession>A0A9P6B927</accession>
<dbReference type="AlphaFoldDB" id="A0A9P6B927"/>
<keyword evidence="2" id="KW-1185">Reference proteome</keyword>
<reference evidence="1" key="1">
    <citation type="journal article" date="2020" name="Nat. Commun.">
        <title>Large-scale genome sequencing of mycorrhizal fungi provides insights into the early evolution of symbiotic traits.</title>
        <authorList>
            <person name="Miyauchi S."/>
            <person name="Kiss E."/>
            <person name="Kuo A."/>
            <person name="Drula E."/>
            <person name="Kohler A."/>
            <person name="Sanchez-Garcia M."/>
            <person name="Morin E."/>
            <person name="Andreopoulos B."/>
            <person name="Barry K.W."/>
            <person name="Bonito G."/>
            <person name="Buee M."/>
            <person name="Carver A."/>
            <person name="Chen C."/>
            <person name="Cichocki N."/>
            <person name="Clum A."/>
            <person name="Culley D."/>
            <person name="Crous P.W."/>
            <person name="Fauchery L."/>
            <person name="Girlanda M."/>
            <person name="Hayes R.D."/>
            <person name="Keri Z."/>
            <person name="LaButti K."/>
            <person name="Lipzen A."/>
            <person name="Lombard V."/>
            <person name="Magnuson J."/>
            <person name="Maillard F."/>
            <person name="Murat C."/>
            <person name="Nolan M."/>
            <person name="Ohm R.A."/>
            <person name="Pangilinan J."/>
            <person name="Pereira M.F."/>
            <person name="Perotto S."/>
            <person name="Peter M."/>
            <person name="Pfister S."/>
            <person name="Riley R."/>
            <person name="Sitrit Y."/>
            <person name="Stielow J.B."/>
            <person name="Szollosi G."/>
            <person name="Zifcakova L."/>
            <person name="Stursova M."/>
            <person name="Spatafora J.W."/>
            <person name="Tedersoo L."/>
            <person name="Vaario L.M."/>
            <person name="Yamada A."/>
            <person name="Yan M."/>
            <person name="Wang P."/>
            <person name="Xu J."/>
            <person name="Bruns T."/>
            <person name="Baldrian P."/>
            <person name="Vilgalys R."/>
            <person name="Dunand C."/>
            <person name="Henrissat B."/>
            <person name="Grigoriev I.V."/>
            <person name="Hibbett D."/>
            <person name="Nagy L.G."/>
            <person name="Martin F.M."/>
        </authorList>
    </citation>
    <scope>NUCLEOTIDE SEQUENCE</scope>
    <source>
        <strain evidence="1">UP504</strain>
    </source>
</reference>
<name>A0A9P6B927_9AGAM</name>
<sequence>MARTSHFHFYSYGGTPQEMMEGGLELTVYPLLRDGSSYDGRVGSLGKSEVDEHLLDTLPSADAILFEIARRGIDNRCRIRHILLTVNSEKRFRRVEHPDRGERLEVL</sequence>
<dbReference type="Proteomes" id="UP000886523">
    <property type="component" value="Unassembled WGS sequence"/>
</dbReference>
<protein>
    <submittedName>
        <fullName evidence="1">Uncharacterized protein</fullName>
    </submittedName>
</protein>
<evidence type="ECO:0000313" key="1">
    <source>
        <dbReference type="EMBL" id="KAF9519851.1"/>
    </source>
</evidence>
<comment type="caution">
    <text evidence="1">The sequence shown here is derived from an EMBL/GenBank/DDBJ whole genome shotgun (WGS) entry which is preliminary data.</text>
</comment>
<gene>
    <name evidence="1" type="ORF">BS47DRAFT_1336567</name>
</gene>
<proteinExistence type="predicted"/>
<organism evidence="1 2">
    <name type="scientific">Hydnum rufescens UP504</name>
    <dbReference type="NCBI Taxonomy" id="1448309"/>
    <lineage>
        <taxon>Eukaryota</taxon>
        <taxon>Fungi</taxon>
        <taxon>Dikarya</taxon>
        <taxon>Basidiomycota</taxon>
        <taxon>Agaricomycotina</taxon>
        <taxon>Agaricomycetes</taxon>
        <taxon>Cantharellales</taxon>
        <taxon>Hydnaceae</taxon>
        <taxon>Hydnum</taxon>
    </lineage>
</organism>